<dbReference type="PANTHER" id="PTHR31956:SF1">
    <property type="entry name" value="NON-SPECIFIC PHOSPHOLIPASE C1"/>
    <property type="match status" value="1"/>
</dbReference>
<evidence type="ECO:0000313" key="2">
    <source>
        <dbReference type="EMBL" id="TDR20509.1"/>
    </source>
</evidence>
<dbReference type="EMBL" id="SNZB01000003">
    <property type="protein sequence ID" value="TDR20509.1"/>
    <property type="molecule type" value="Genomic_DNA"/>
</dbReference>
<dbReference type="AlphaFoldDB" id="A0A4R6XQ29"/>
<accession>A0A4R6XQ29</accession>
<dbReference type="SUPFAM" id="SSF53649">
    <property type="entry name" value="Alkaline phosphatase-like"/>
    <property type="match status" value="1"/>
</dbReference>
<organism evidence="2 3">
    <name type="scientific">Marinicella litoralis</name>
    <dbReference type="NCBI Taxonomy" id="644220"/>
    <lineage>
        <taxon>Bacteria</taxon>
        <taxon>Pseudomonadati</taxon>
        <taxon>Pseudomonadota</taxon>
        <taxon>Gammaproteobacteria</taxon>
        <taxon>Lysobacterales</taxon>
        <taxon>Marinicellaceae</taxon>
        <taxon>Marinicella</taxon>
    </lineage>
</organism>
<keyword evidence="1" id="KW-0378">Hydrolase</keyword>
<proteinExistence type="predicted"/>
<dbReference type="GO" id="GO:0009395">
    <property type="term" value="P:phospholipid catabolic process"/>
    <property type="evidence" value="ECO:0007669"/>
    <property type="project" value="TreeGrafter"/>
</dbReference>
<dbReference type="Pfam" id="PF04185">
    <property type="entry name" value="Phosphoesterase"/>
    <property type="match status" value="1"/>
</dbReference>
<dbReference type="RefSeq" id="WP_099018350.1">
    <property type="nucleotide sequence ID" value="NZ_NIHB01000001.1"/>
</dbReference>
<comment type="caution">
    <text evidence="2">The sequence shown here is derived from an EMBL/GenBank/DDBJ whole genome shotgun (WGS) entry which is preliminary data.</text>
</comment>
<sequence>MQKVSADKKGLATFDHVVVLMLENRSFDNLLGYLYTDEEVPAGKKFAGLNQFDGALPVPSWVKDFTQHPSIKPFKATNYHQPFPDPGEVYQHVNSQIYNYINPDNCRVSAANMVAPYNMPSSVPNPPPMDGFIKDYVNTLNALNSKKGKHYNDPGYDMYSAIMQCFKPCQVNVLSTLAKEFAVFDHWFCSVPSQTWCNRSFWHAGTSAGKVVNPLDSGGAWRDVKAMASWAKNVWKQKTLFDRMKANKISHAVYIEDSFSLTELVNNFKHKNVIRAGDKLTAFKNDLKTGQLPQYAFIEPKFLGQHNDQHPSSVDVGLIDDDGPTREGSVLLGEKLIWDVYTSLMSSQYKDNTLLIITYDEHGGCFDHIAPPQLPTALSQAPGQKGFRFDRLGIRVPMVMVSAYLPENTIINDPYEHCSFIKTMCEKWDLEGLTDRDKQAPSFGSVFSDTKRTNFPVIDEPCIPQTSDKDYADDPLNDLQKSILVGAHYISQMNQKSPFNPNLLDDIETVGQAIEHLQSLKQNLSEPLGT</sequence>
<dbReference type="Proteomes" id="UP000295724">
    <property type="component" value="Unassembled WGS sequence"/>
</dbReference>
<evidence type="ECO:0000313" key="3">
    <source>
        <dbReference type="Proteomes" id="UP000295724"/>
    </source>
</evidence>
<dbReference type="OrthoDB" id="9770871at2"/>
<gene>
    <name evidence="2" type="ORF">C8D91_1483</name>
</gene>
<dbReference type="InterPro" id="IPR007312">
    <property type="entry name" value="Phosphoesterase"/>
</dbReference>
<name>A0A4R6XQ29_9GAMM</name>
<dbReference type="Gene3D" id="3.40.720.10">
    <property type="entry name" value="Alkaline Phosphatase, subunit A"/>
    <property type="match status" value="2"/>
</dbReference>
<reference evidence="2 3" key="1">
    <citation type="submission" date="2019-03" db="EMBL/GenBank/DDBJ databases">
        <title>Genomic Encyclopedia of Type Strains, Phase IV (KMG-IV): sequencing the most valuable type-strain genomes for metagenomic binning, comparative biology and taxonomic classification.</title>
        <authorList>
            <person name="Goeker M."/>
        </authorList>
    </citation>
    <scope>NUCLEOTIDE SEQUENCE [LARGE SCALE GENOMIC DNA]</scope>
    <source>
        <strain evidence="2 3">DSM 25488</strain>
    </source>
</reference>
<dbReference type="GO" id="GO:0042578">
    <property type="term" value="F:phosphoric ester hydrolase activity"/>
    <property type="evidence" value="ECO:0007669"/>
    <property type="project" value="UniProtKB-ARBA"/>
</dbReference>
<keyword evidence="3" id="KW-1185">Reference proteome</keyword>
<dbReference type="PANTHER" id="PTHR31956">
    <property type="entry name" value="NON-SPECIFIC PHOSPHOLIPASE C4-RELATED"/>
    <property type="match status" value="1"/>
</dbReference>
<protein>
    <submittedName>
        <fullName evidence="2">Phospholipase C</fullName>
    </submittedName>
</protein>
<evidence type="ECO:0000256" key="1">
    <source>
        <dbReference type="ARBA" id="ARBA00022801"/>
    </source>
</evidence>
<dbReference type="InterPro" id="IPR017850">
    <property type="entry name" value="Alkaline_phosphatase_core_sf"/>
</dbReference>